<dbReference type="InterPro" id="IPR002104">
    <property type="entry name" value="Integrase_catalytic"/>
</dbReference>
<proteinExistence type="inferred from homology"/>
<name>A0A612SIZ9_LISMN</name>
<feature type="domain" description="Tyr recombinase" evidence="5">
    <location>
        <begin position="102"/>
        <end position="285"/>
    </location>
</feature>
<dbReference type="GO" id="GO:0015074">
    <property type="term" value="P:DNA integration"/>
    <property type="evidence" value="ECO:0007669"/>
    <property type="project" value="InterPro"/>
</dbReference>
<evidence type="ECO:0000256" key="3">
    <source>
        <dbReference type="ARBA" id="ARBA00023172"/>
    </source>
</evidence>
<dbReference type="PROSITE" id="PS51900">
    <property type="entry name" value="CB"/>
    <property type="match status" value="1"/>
</dbReference>
<feature type="domain" description="Core-binding (CB)" evidence="6">
    <location>
        <begin position="5"/>
        <end position="80"/>
    </location>
</feature>
<dbReference type="Gene3D" id="1.10.150.130">
    <property type="match status" value="1"/>
</dbReference>
<evidence type="ECO:0000256" key="4">
    <source>
        <dbReference type="PROSITE-ProRule" id="PRU01248"/>
    </source>
</evidence>
<dbReference type="RefSeq" id="WP_070285562.1">
    <property type="nucleotide sequence ID" value="NZ_MKOF01000012.1"/>
</dbReference>
<dbReference type="GO" id="GO:0003677">
    <property type="term" value="F:DNA binding"/>
    <property type="evidence" value="ECO:0007669"/>
    <property type="project" value="UniProtKB-UniRule"/>
</dbReference>
<organism evidence="7">
    <name type="scientific">Listeria monocytogenes</name>
    <dbReference type="NCBI Taxonomy" id="1639"/>
    <lineage>
        <taxon>Bacteria</taxon>
        <taxon>Bacillati</taxon>
        <taxon>Bacillota</taxon>
        <taxon>Bacilli</taxon>
        <taxon>Bacillales</taxon>
        <taxon>Listeriaceae</taxon>
        <taxon>Listeria</taxon>
    </lineage>
</organism>
<dbReference type="GO" id="GO:0006310">
    <property type="term" value="P:DNA recombination"/>
    <property type="evidence" value="ECO:0007669"/>
    <property type="project" value="UniProtKB-KW"/>
</dbReference>
<dbReference type="InterPro" id="IPR044068">
    <property type="entry name" value="CB"/>
</dbReference>
<evidence type="ECO:0000313" key="7">
    <source>
        <dbReference type="EMBL" id="ECW1067398.1"/>
    </source>
</evidence>
<sequence length="291" mass="34643">MEEVNVYIKKYIDFLNYKELSPNTIKKVKMVLNNFFEEKTSISITKTDQYEYIEMLLRTVKKSTAYGYINIINNFYNYIQTFIDSSIKNQFENINFKRSSVQNISVLYSEEIIELYENIQKDNRVSAYQEFLFDFLFSTGIRVSELSSIKVNLIDLKNKTIIVTGKGNKERMIFYNTKLENKLIRFLKLRQQVMEFNKVYHSYLFIKLNTGKPVTNNFVYYEIVKIGKLYDINLHPHTLRHSFATNLLENGCDLRYIQEFLGHSSILTTQRYTHLQLKNKTNTIMKHHPRA</sequence>
<keyword evidence="2 4" id="KW-0238">DNA-binding</keyword>
<comment type="caution">
    <text evidence="7">The sequence shown here is derived from an EMBL/GenBank/DDBJ whole genome shotgun (WGS) entry which is preliminary data.</text>
</comment>
<comment type="similarity">
    <text evidence="1">Belongs to the 'phage' integrase family.</text>
</comment>
<evidence type="ECO:0000256" key="2">
    <source>
        <dbReference type="ARBA" id="ARBA00023125"/>
    </source>
</evidence>
<evidence type="ECO:0000256" key="1">
    <source>
        <dbReference type="ARBA" id="ARBA00008857"/>
    </source>
</evidence>
<accession>A0A612SIZ9</accession>
<dbReference type="Gene3D" id="1.10.443.10">
    <property type="entry name" value="Intergrase catalytic core"/>
    <property type="match status" value="1"/>
</dbReference>
<dbReference type="PROSITE" id="PS51898">
    <property type="entry name" value="TYR_RECOMBINASE"/>
    <property type="match status" value="1"/>
</dbReference>
<dbReference type="Pfam" id="PF00589">
    <property type="entry name" value="Phage_integrase"/>
    <property type="match status" value="1"/>
</dbReference>
<dbReference type="InterPro" id="IPR011010">
    <property type="entry name" value="DNA_brk_join_enz"/>
</dbReference>
<dbReference type="EMBL" id="AAKVIX010000001">
    <property type="protein sequence ID" value="ECW1067398.1"/>
    <property type="molecule type" value="Genomic_DNA"/>
</dbReference>
<dbReference type="SUPFAM" id="SSF56349">
    <property type="entry name" value="DNA breaking-rejoining enzymes"/>
    <property type="match status" value="1"/>
</dbReference>
<gene>
    <name evidence="7" type="ORF">F3Q70_01605</name>
</gene>
<keyword evidence="3" id="KW-0233">DNA recombination</keyword>
<dbReference type="PANTHER" id="PTHR30349:SF41">
    <property type="entry name" value="INTEGRASE_RECOMBINASE PROTEIN MJ0367-RELATED"/>
    <property type="match status" value="1"/>
</dbReference>
<reference evidence="7" key="1">
    <citation type="submission" date="2019-09" db="EMBL/GenBank/DDBJ databases">
        <authorList>
            <consortium name="PulseNet: The National Subtyping Network for Foodborne Disease Surveillance"/>
            <person name="Tarr C.L."/>
            <person name="Trees E."/>
            <person name="Katz L.S."/>
            <person name="Carleton-Romer H.A."/>
            <person name="Stroika S."/>
            <person name="Kucerova Z."/>
            <person name="Roache K.F."/>
            <person name="Sabol A.L."/>
            <person name="Besser J."/>
            <person name="Gerner-Smidt P."/>
        </authorList>
    </citation>
    <scope>NUCLEOTIDE SEQUENCE</scope>
    <source>
        <strain evidence="7">PNUSAL005726</strain>
    </source>
</reference>
<dbReference type="InterPro" id="IPR050090">
    <property type="entry name" value="Tyrosine_recombinase_XerCD"/>
</dbReference>
<dbReference type="InterPro" id="IPR013762">
    <property type="entry name" value="Integrase-like_cat_sf"/>
</dbReference>
<evidence type="ECO:0000259" key="5">
    <source>
        <dbReference type="PROSITE" id="PS51898"/>
    </source>
</evidence>
<dbReference type="PANTHER" id="PTHR30349">
    <property type="entry name" value="PHAGE INTEGRASE-RELATED"/>
    <property type="match status" value="1"/>
</dbReference>
<protein>
    <submittedName>
        <fullName evidence="7">Tyrosine-type recombinase/integrase</fullName>
    </submittedName>
</protein>
<dbReference type="InterPro" id="IPR010998">
    <property type="entry name" value="Integrase_recombinase_N"/>
</dbReference>
<evidence type="ECO:0000259" key="6">
    <source>
        <dbReference type="PROSITE" id="PS51900"/>
    </source>
</evidence>
<dbReference type="AlphaFoldDB" id="A0A612SIZ9"/>